<comment type="caution">
    <text evidence="1">The sequence shown here is derived from an EMBL/GenBank/DDBJ whole genome shotgun (WGS) entry which is preliminary data.</text>
</comment>
<evidence type="ECO:0008006" key="3">
    <source>
        <dbReference type="Google" id="ProtNLM"/>
    </source>
</evidence>
<name>A0ABR2JUF8_9EUKA</name>
<dbReference type="Proteomes" id="UP001470230">
    <property type="component" value="Unassembled WGS sequence"/>
</dbReference>
<proteinExistence type="predicted"/>
<dbReference type="EMBL" id="JAPFFF010000010">
    <property type="protein sequence ID" value="KAK8881510.1"/>
    <property type="molecule type" value="Genomic_DNA"/>
</dbReference>
<reference evidence="1 2" key="1">
    <citation type="submission" date="2024-04" db="EMBL/GenBank/DDBJ databases">
        <title>Tritrichomonas musculus Genome.</title>
        <authorList>
            <person name="Alves-Ferreira E."/>
            <person name="Grigg M."/>
            <person name="Lorenzi H."/>
            <person name="Galac M."/>
        </authorList>
    </citation>
    <scope>NUCLEOTIDE SEQUENCE [LARGE SCALE GENOMIC DNA]</scope>
    <source>
        <strain evidence="1 2">EAF2021</strain>
    </source>
</reference>
<keyword evidence="2" id="KW-1185">Reference proteome</keyword>
<accession>A0ABR2JUF8</accession>
<evidence type="ECO:0000313" key="2">
    <source>
        <dbReference type="Proteomes" id="UP001470230"/>
    </source>
</evidence>
<evidence type="ECO:0000313" key="1">
    <source>
        <dbReference type="EMBL" id="KAK8881510.1"/>
    </source>
</evidence>
<organism evidence="1 2">
    <name type="scientific">Tritrichomonas musculus</name>
    <dbReference type="NCBI Taxonomy" id="1915356"/>
    <lineage>
        <taxon>Eukaryota</taxon>
        <taxon>Metamonada</taxon>
        <taxon>Parabasalia</taxon>
        <taxon>Tritrichomonadida</taxon>
        <taxon>Tritrichomonadidae</taxon>
        <taxon>Tritrichomonas</taxon>
    </lineage>
</organism>
<sequence>MFFLLIFSLNCLELKKIPSEYHDLVIRAKAMAKEKAKKKVLSNENIENEILLPGSYSINNYHFELNSAVTGYGVKSLYGYAIDPTKKIAAIISQKISNMTDINTEKDTVLSLPTLSTLIKIDEKLSEEDDITIVRYYEIEPFSIFSRFQFSNIHSEFPMFSKIYNPLKSYYGNDIYNDFKTNGYCDSDDDSGHLCKGFVSFNWPEIKDGDDISQQEALETNFSIQDNSGNLKTFSTNIGGVFGLFAGIKIDYISMFDIRITLFIGSEAEAQFKMFMPEGEYKDINFDIGKAALNIFDYPLHIQDTIYTVNVTGVVSLAIKDLAYKINKNLTYHFRGGYKGQKELHLFSSGKEKNTPNPNKKKSFQ</sequence>
<gene>
    <name evidence="1" type="ORF">M9Y10_004246</name>
</gene>
<protein>
    <recommendedName>
        <fullName evidence="3">Lipoprotein</fullName>
    </recommendedName>
</protein>